<reference evidence="1 2" key="1">
    <citation type="submission" date="2020-07" db="EMBL/GenBank/DDBJ databases">
        <title>Complete Genome Sequence of an acetic acid bacterium, Acetobacter aceti JCM20276.</title>
        <authorList>
            <person name="Hirose Y."/>
            <person name="Mihara H."/>
        </authorList>
    </citation>
    <scope>NUCLEOTIDE SEQUENCE [LARGE SCALE GENOMIC DNA]</scope>
    <source>
        <strain evidence="1 2">JCM20276</strain>
        <plasmid evidence="1 2">pAAJCM20276_1</plasmid>
    </source>
</reference>
<evidence type="ECO:0000313" key="1">
    <source>
        <dbReference type="EMBL" id="BCI68961.1"/>
    </source>
</evidence>
<gene>
    <name evidence="1" type="ORF">AAJCM20276_35850</name>
</gene>
<proteinExistence type="predicted"/>
<dbReference type="AlphaFoldDB" id="A0A6S6PQK0"/>
<organism evidence="1 2">
    <name type="scientific">Acetobacter aceti</name>
    <dbReference type="NCBI Taxonomy" id="435"/>
    <lineage>
        <taxon>Bacteria</taxon>
        <taxon>Pseudomonadati</taxon>
        <taxon>Pseudomonadota</taxon>
        <taxon>Alphaproteobacteria</taxon>
        <taxon>Acetobacterales</taxon>
        <taxon>Acetobacteraceae</taxon>
        <taxon>Acetobacter</taxon>
        <taxon>Acetobacter subgen. Acetobacter</taxon>
    </lineage>
</organism>
<dbReference type="Proteomes" id="UP000515220">
    <property type="component" value="Plasmid pAAJCM20276_1"/>
</dbReference>
<evidence type="ECO:0000313" key="2">
    <source>
        <dbReference type="Proteomes" id="UP000515220"/>
    </source>
</evidence>
<protein>
    <submittedName>
        <fullName evidence="1">Uncharacterized protein</fullName>
    </submittedName>
</protein>
<sequence>MLSYEPFRISNAPVDHLYDVIVVLDGMILPALRYIRDQPDCGPDDIRIDGTMIVTSLLVETLDQLISALDPTGMRSKSIISK</sequence>
<dbReference type="RefSeq" id="WP_185230114.1">
    <property type="nucleotide sequence ID" value="NZ_AP023327.1"/>
</dbReference>
<accession>A0A6S6PQK0</accession>
<dbReference type="EMBL" id="AP023327">
    <property type="protein sequence ID" value="BCI68961.1"/>
    <property type="molecule type" value="Genomic_DNA"/>
</dbReference>
<keyword evidence="1" id="KW-0614">Plasmid</keyword>
<geneLocation type="plasmid" evidence="1 2">
    <name>pAAJCM20276_1</name>
</geneLocation>
<name>A0A6S6PQK0_ACEAC</name>